<feature type="compositionally biased region" description="Polar residues" evidence="1">
    <location>
        <begin position="313"/>
        <end position="322"/>
    </location>
</feature>
<dbReference type="OrthoDB" id="19159at2759"/>
<dbReference type="Proteomes" id="UP000184267">
    <property type="component" value="Unassembled WGS sequence"/>
</dbReference>
<feature type="region of interest" description="Disordered" evidence="1">
    <location>
        <begin position="147"/>
        <end position="217"/>
    </location>
</feature>
<keyword evidence="3" id="KW-1185">Reference proteome</keyword>
<reference evidence="2 3" key="1">
    <citation type="submission" date="2016-10" db="EMBL/GenBank/DDBJ databases">
        <title>Genome sequence of the basidiomycete white-rot fungus Trametes pubescens.</title>
        <authorList>
            <person name="Makela M.R."/>
            <person name="Granchi Z."/>
            <person name="Peng M."/>
            <person name="De Vries R.P."/>
            <person name="Grigoriev I."/>
            <person name="Riley R."/>
            <person name="Hilden K."/>
        </authorList>
    </citation>
    <scope>NUCLEOTIDE SEQUENCE [LARGE SCALE GENOMIC DNA]</scope>
    <source>
        <strain evidence="2 3">FBCC735</strain>
    </source>
</reference>
<evidence type="ECO:0000313" key="3">
    <source>
        <dbReference type="Proteomes" id="UP000184267"/>
    </source>
</evidence>
<feature type="region of interest" description="Disordered" evidence="1">
    <location>
        <begin position="800"/>
        <end position="847"/>
    </location>
</feature>
<dbReference type="OMA" id="DWGEGSL"/>
<gene>
    <name evidence="2" type="ORF">TRAPUB_6424</name>
</gene>
<dbReference type="InterPro" id="IPR034586">
    <property type="entry name" value="Bfa1/Byr4"/>
</dbReference>
<proteinExistence type="predicted"/>
<feature type="compositionally biased region" description="Polar residues" evidence="1">
    <location>
        <begin position="262"/>
        <end position="276"/>
    </location>
</feature>
<dbReference type="AlphaFoldDB" id="A0A1M2V663"/>
<accession>A0A1M2V663</accession>
<feature type="compositionally biased region" description="Basic and acidic residues" evidence="1">
    <location>
        <begin position="837"/>
        <end position="847"/>
    </location>
</feature>
<comment type="caution">
    <text evidence="2">The sequence shown here is derived from an EMBL/GenBank/DDBJ whole genome shotgun (WGS) entry which is preliminary data.</text>
</comment>
<dbReference type="EMBL" id="MNAD01001636">
    <property type="protein sequence ID" value="OJT03081.1"/>
    <property type="molecule type" value="Genomic_DNA"/>
</dbReference>
<feature type="compositionally biased region" description="Low complexity" evidence="1">
    <location>
        <begin position="277"/>
        <end position="287"/>
    </location>
</feature>
<sequence length="904" mass="96858">MTTIPAPTIVLPKEEWADADFDFPDGDPIHASDAESDKDDDEDWDMEMDLGRTGGAKAQLVLQGIAARSGSTQPTPHMFTIRPPLPQSSVDEEDDEGVSTIKVAALPKPLAAAKPPPSPIDEDFEDGFALPSDLTTLSLRPLSLAHRTSKSSLEWGDKDQTSSSQSSDAYSTLGFADNSPSSNYTSASLPETETEEDEDEEDILEGLDVPTGLFESGHGAKKLGKILELKKRTAFDDDRVKVVSPDPEDDFEIGLVIDNETELSPSRLLQNAQSVLRPTASSRSKSAPPRPPTALRPPSRVKGDRAKSPNNPPVSSMSQLRRITSPITPPSPPSSNRPAQPTRSQTYSQAVASPSTMTFLAPKPGSLRVQKSHSVLKPPSPPQSRRLGRKASLPSLSESSQSQASGSGVDSATGNGFPLARYETPTASSRAKTAHTSSTTSRMQGLEFTVPPTRPSTPSANPAALRLTMPTSSSRMKSRTPISNVFPTSAAPAVPLLARPPSSARSTSPLPPRPPSATSIKSVKSRHGQSSSLPITSAPKVLKKPKRQRTYGDGTELDAFEDLPTDREQEGKYRVQPKGYGNRVPGASYPKPSSAADASATGTIRRRAKARDFSGSGPESSKAAPLAPSKTLKRTNRIEFPSKPPPEPSKAERDRGNTANAEASAKRKKLASPGQTRRKPTLIRNLGGAGPAKVVGEMKWNPHTLRWEGNDQALRDFDAASGTSTRPALITHLTGSSIGSPVGSFASGARVVGNMIFDPQRMCWISTLHPDEEEPDVFADLADDEDDDDWEARAATIRASQQLQGGAATAPSDQSASSNTSASRVEAPSPARSHTRSMSESESDRCSRASMVCDVDDSFVEKCRAAEERHRAELKGWLAVSNDVFATADRSYLYEIRALATRQY</sequence>
<feature type="compositionally biased region" description="Low complexity" evidence="1">
    <location>
        <begin position="104"/>
        <end position="113"/>
    </location>
</feature>
<feature type="region of interest" description="Disordered" evidence="1">
    <location>
        <begin position="1"/>
        <end position="49"/>
    </location>
</feature>
<feature type="compositionally biased region" description="Acidic residues" evidence="1">
    <location>
        <begin position="36"/>
        <end position="48"/>
    </location>
</feature>
<feature type="compositionally biased region" description="Polar residues" evidence="1">
    <location>
        <begin position="469"/>
        <end position="487"/>
    </location>
</feature>
<feature type="region of interest" description="Disordered" evidence="1">
    <location>
        <begin position="69"/>
        <end position="128"/>
    </location>
</feature>
<feature type="region of interest" description="Disordered" evidence="1">
    <location>
        <begin position="262"/>
        <end position="695"/>
    </location>
</feature>
<protein>
    <submittedName>
        <fullName evidence="2">Protein byr4</fullName>
    </submittedName>
</protein>
<feature type="compositionally biased region" description="Low complexity" evidence="1">
    <location>
        <begin position="489"/>
        <end position="508"/>
    </location>
</feature>
<feature type="compositionally biased region" description="Basic residues" evidence="1">
    <location>
        <begin position="666"/>
        <end position="681"/>
    </location>
</feature>
<feature type="compositionally biased region" description="Low complexity" evidence="1">
    <location>
        <begin position="391"/>
        <end position="408"/>
    </location>
</feature>
<organism evidence="2 3">
    <name type="scientific">Trametes pubescens</name>
    <name type="common">White-rot fungus</name>
    <dbReference type="NCBI Taxonomy" id="154538"/>
    <lineage>
        <taxon>Eukaryota</taxon>
        <taxon>Fungi</taxon>
        <taxon>Dikarya</taxon>
        <taxon>Basidiomycota</taxon>
        <taxon>Agaricomycotina</taxon>
        <taxon>Agaricomycetes</taxon>
        <taxon>Polyporales</taxon>
        <taxon>Polyporaceae</taxon>
        <taxon>Trametes</taxon>
    </lineage>
</organism>
<feature type="compositionally biased region" description="Basic and acidic residues" evidence="1">
    <location>
        <begin position="564"/>
        <end position="573"/>
    </location>
</feature>
<feature type="compositionally biased region" description="Low complexity" evidence="1">
    <location>
        <begin position="161"/>
        <end position="172"/>
    </location>
</feature>
<dbReference type="GO" id="GO:0005096">
    <property type="term" value="F:GTPase activator activity"/>
    <property type="evidence" value="ECO:0007669"/>
    <property type="project" value="InterPro"/>
</dbReference>
<name>A0A1M2V663_TRAPU</name>
<dbReference type="STRING" id="154538.A0A1M2V663"/>
<feature type="compositionally biased region" description="Polar residues" evidence="1">
    <location>
        <begin position="178"/>
        <end position="189"/>
    </location>
</feature>
<evidence type="ECO:0000256" key="1">
    <source>
        <dbReference type="SAM" id="MobiDB-lite"/>
    </source>
</evidence>
<feature type="compositionally biased region" description="Polar residues" evidence="1">
    <location>
        <begin position="425"/>
        <end position="443"/>
    </location>
</feature>
<feature type="compositionally biased region" description="Acidic residues" evidence="1">
    <location>
        <begin position="192"/>
        <end position="205"/>
    </location>
</feature>
<evidence type="ECO:0000313" key="2">
    <source>
        <dbReference type="EMBL" id="OJT03081.1"/>
    </source>
</evidence>
<dbReference type="GO" id="GO:0044732">
    <property type="term" value="C:mitotic spindle pole body"/>
    <property type="evidence" value="ECO:0007669"/>
    <property type="project" value="TreeGrafter"/>
</dbReference>
<feature type="compositionally biased region" description="Low complexity" evidence="1">
    <location>
        <begin position="810"/>
        <end position="823"/>
    </location>
</feature>
<dbReference type="GO" id="GO:1990334">
    <property type="term" value="C:Bfa1-Bub2 complex"/>
    <property type="evidence" value="ECO:0007669"/>
    <property type="project" value="InterPro"/>
</dbReference>
<dbReference type="PANTHER" id="PTHR35140:SF1">
    <property type="entry name" value="MITOTIC CHECK POINT PROTEIN BFA1"/>
    <property type="match status" value="1"/>
</dbReference>
<dbReference type="PANTHER" id="PTHR35140">
    <property type="entry name" value="MITOTIC CHECK POINT PROTEIN BFA1"/>
    <property type="match status" value="1"/>
</dbReference>
<feature type="compositionally biased region" description="Polar residues" evidence="1">
    <location>
        <begin position="336"/>
        <end position="358"/>
    </location>
</feature>
<dbReference type="GO" id="GO:0001100">
    <property type="term" value="P:negative regulation of exit from mitosis"/>
    <property type="evidence" value="ECO:0007669"/>
    <property type="project" value="InterPro"/>
</dbReference>